<protein>
    <submittedName>
        <fullName evidence="1">Uncharacterized protein</fullName>
    </submittedName>
</protein>
<dbReference type="RefSeq" id="WP_129458745.1">
    <property type="nucleotide sequence ID" value="NZ_PPCV01000005.1"/>
</dbReference>
<name>A0A4Q2EJ72_9ACTN</name>
<gene>
    <name evidence="1" type="ORF">C1706_08135</name>
</gene>
<reference evidence="1 2" key="1">
    <citation type="submission" date="2018-01" db="EMBL/GenBank/DDBJ databases">
        <title>Lactibacter flavus gen. nov., sp. nov., a novel bacterium of the family Propionibacteriaceae isolated from raw milk and dairy products.</title>
        <authorList>
            <person name="Wenning M."/>
            <person name="Breitenwieser F."/>
            <person name="Huptas C."/>
            <person name="von Neubeck M."/>
            <person name="Busse H.-J."/>
            <person name="Scherer S."/>
        </authorList>
    </citation>
    <scope>NUCLEOTIDE SEQUENCE [LARGE SCALE GENOMIC DNA]</scope>
    <source>
        <strain evidence="1 2">VG341</strain>
    </source>
</reference>
<evidence type="ECO:0000313" key="2">
    <source>
        <dbReference type="Proteomes" id="UP000290624"/>
    </source>
</evidence>
<accession>A0A4Q2EJ72</accession>
<sequence length="263" mass="27652">MKFAVAWVDPGLDADAVTPWPADASETATLAVGFHAGPGLLRWLAQARIGSLLLVARPAHHRALGYVANVVTGARREVLVATRTTSSGAVAALTHGVLLAGLDAEPSTKIAVFDAMMAAPWSGAWLRSVTAVDRPAPRMRQYLRSLFPGGPRFLVLNGPEPAIHAAGAPAPGAPTRGDLLVACDDPEVPEPLTAAFPGLQVVRLPVPAPIKPIYGSHGYEFVIVDRSLPAPPPAGMACRVCGQPRYHRACPFCHVVSPRSDLQ</sequence>
<dbReference type="AlphaFoldDB" id="A0A4Q2EJ72"/>
<proteinExistence type="predicted"/>
<dbReference type="Proteomes" id="UP000290624">
    <property type="component" value="Unassembled WGS sequence"/>
</dbReference>
<dbReference type="EMBL" id="PPCV01000005">
    <property type="protein sequence ID" value="RXW32005.1"/>
    <property type="molecule type" value="Genomic_DNA"/>
</dbReference>
<keyword evidence="2" id="KW-1185">Reference proteome</keyword>
<dbReference type="OrthoDB" id="4823019at2"/>
<comment type="caution">
    <text evidence="1">The sequence shown here is derived from an EMBL/GenBank/DDBJ whole genome shotgun (WGS) entry which is preliminary data.</text>
</comment>
<organism evidence="1 2">
    <name type="scientific">Propioniciclava flava</name>
    <dbReference type="NCBI Taxonomy" id="2072026"/>
    <lineage>
        <taxon>Bacteria</taxon>
        <taxon>Bacillati</taxon>
        <taxon>Actinomycetota</taxon>
        <taxon>Actinomycetes</taxon>
        <taxon>Propionibacteriales</taxon>
        <taxon>Propionibacteriaceae</taxon>
        <taxon>Propioniciclava</taxon>
    </lineage>
</organism>
<evidence type="ECO:0000313" key="1">
    <source>
        <dbReference type="EMBL" id="RXW32005.1"/>
    </source>
</evidence>